<evidence type="ECO:0008006" key="3">
    <source>
        <dbReference type="Google" id="ProtNLM"/>
    </source>
</evidence>
<sequence length="486" mass="52524">MMRTVLAIIIYLFSAVQLSAQDRYFLCIQTEDKQPFYVRMSNKTWSSSAAGNLVVHGLGDSTYQVSVGFPRNKYPEQNFLVTFNRKDLGFTLKPAGDQNWTLVNWDNGERLSTRAGQAVEVNWYGERKKDDAFTSLMAAVVNDSAVLYVASVKDLPGKQEVFANAAPAPANTTIIKDSAIAGVTDSTAMAANAIGATVDSALVQHSVADTLKGAMAVNSGEVMVDSAVVVADSAIAIAVETKDSTMAANGLTAVKDSAVAVEAGPILVYTAPKPTVTMVKDYILPKGRSMVFTDSSAGRVDTISVIIDADPDTIKSLAGEQTVTRPGEVAQTKSNPAPDTSVKVLPNTAETPAPANTVVAASGTTAVKKETAAEPETDKKKMVMINSDCSNFATDNDIDKLRVKILDEPTLDSKLASTKKLFKSKCIYTRQIRALSELFMNDEAQYRFFEQCYPFTADTSEFRSLISLLTEETYIARFKTLVRIKD</sequence>
<comment type="caution">
    <text evidence="1">The sequence shown here is derived from an EMBL/GenBank/DDBJ whole genome shotgun (WGS) entry which is preliminary data.</text>
</comment>
<keyword evidence="2" id="KW-1185">Reference proteome</keyword>
<gene>
    <name evidence="1" type="ORF">EV199_4686</name>
</gene>
<reference evidence="1 2" key="1">
    <citation type="submission" date="2019-02" db="EMBL/GenBank/DDBJ databases">
        <title>Genomic Encyclopedia of Type Strains, Phase IV (KMG-IV): sequencing the most valuable type-strain genomes for metagenomic binning, comparative biology and taxonomic classification.</title>
        <authorList>
            <person name="Goeker M."/>
        </authorList>
    </citation>
    <scope>NUCLEOTIDE SEQUENCE [LARGE SCALE GENOMIC DNA]</scope>
    <source>
        <strain evidence="1 2">DSM 18116</strain>
    </source>
</reference>
<dbReference type="EMBL" id="SGXA01000002">
    <property type="protein sequence ID" value="RZS72761.1"/>
    <property type="molecule type" value="Genomic_DNA"/>
</dbReference>
<organism evidence="1 2">
    <name type="scientific">Pseudobacter ginsenosidimutans</name>
    <dbReference type="NCBI Taxonomy" id="661488"/>
    <lineage>
        <taxon>Bacteria</taxon>
        <taxon>Pseudomonadati</taxon>
        <taxon>Bacteroidota</taxon>
        <taxon>Chitinophagia</taxon>
        <taxon>Chitinophagales</taxon>
        <taxon>Chitinophagaceae</taxon>
        <taxon>Pseudobacter</taxon>
    </lineage>
</organism>
<evidence type="ECO:0000313" key="1">
    <source>
        <dbReference type="EMBL" id="RZS72761.1"/>
    </source>
</evidence>
<accession>A0A4V2F186</accession>
<dbReference type="OrthoDB" id="653675at2"/>
<dbReference type="RefSeq" id="WP_130543149.1">
    <property type="nucleotide sequence ID" value="NZ_CP042431.1"/>
</dbReference>
<evidence type="ECO:0000313" key="2">
    <source>
        <dbReference type="Proteomes" id="UP000293874"/>
    </source>
</evidence>
<dbReference type="AlphaFoldDB" id="A0A4V2F186"/>
<dbReference type="Proteomes" id="UP000293874">
    <property type="component" value="Unassembled WGS sequence"/>
</dbReference>
<proteinExistence type="predicted"/>
<name>A0A4V2F186_9BACT</name>
<protein>
    <recommendedName>
        <fullName evidence="3">DUF4476 domain-containing protein</fullName>
    </recommendedName>
</protein>